<comment type="caution">
    <text evidence="2">The sequence shown here is derived from an EMBL/GenBank/DDBJ whole genome shotgun (WGS) entry which is preliminary data.</text>
</comment>
<feature type="signal peptide" evidence="1">
    <location>
        <begin position="1"/>
        <end position="32"/>
    </location>
</feature>
<dbReference type="AlphaFoldDB" id="A0A370D8B0"/>
<gene>
    <name evidence="2" type="ORF">DIZ80_13575</name>
</gene>
<evidence type="ECO:0000256" key="1">
    <source>
        <dbReference type="SAM" id="SignalP"/>
    </source>
</evidence>
<dbReference type="EMBL" id="QFXC01000013">
    <property type="protein sequence ID" value="RDH81141.1"/>
    <property type="molecule type" value="Genomic_DNA"/>
</dbReference>
<organism evidence="2 3">
    <name type="scientific">endosymbiont of Galathealinum brachiosum</name>
    <dbReference type="NCBI Taxonomy" id="2200906"/>
    <lineage>
        <taxon>Bacteria</taxon>
        <taxon>Pseudomonadati</taxon>
        <taxon>Pseudomonadota</taxon>
        <taxon>Gammaproteobacteria</taxon>
        <taxon>sulfur-oxidizing symbionts</taxon>
    </lineage>
</organism>
<name>A0A370D8B0_9GAMM</name>
<reference evidence="2 3" key="1">
    <citation type="journal article" date="2018" name="ISME J.">
        <title>Endosymbiont genomes yield clues of tubeworm success.</title>
        <authorList>
            <person name="Li Y."/>
            <person name="Liles M.R."/>
            <person name="Halanych K.M."/>
        </authorList>
    </citation>
    <scope>NUCLEOTIDE SEQUENCE [LARGE SCALE GENOMIC DNA]</scope>
    <source>
        <strain evidence="2">A1464</strain>
    </source>
</reference>
<keyword evidence="1" id="KW-0732">Signal</keyword>
<keyword evidence="3" id="KW-1185">Reference proteome</keyword>
<sequence length="331" mass="36329">MKKLNSLACGKTQVILGLLLGAAFLFSAPVQSASCCGGGGAATLVLPKFFDSMYDVSVGYEQYHGFWNKDGEHLDDPPGSDLNQFRITPGFAKRINDNWQASIVMPYVWNDNKYAGLESKTNGLGDATVGFWYENFDDIKCVYAVNSIEDLTPAAYFGASLTIPTGISPYDNVQNSFDITGRGFYRLDANMLIDKTVFPWGLTLNLSYGTYLERDVNREYGNYVEPYKRKLGNRFSGSLGFSYSKTLEELDTLTYTVTYAALKEDEATINGAVDPTSGFDTQSVSLAVAYSTMAKDWIVRASFNHLPSSDGLGSNFPVTDTITIGVSYVIP</sequence>
<feature type="chain" id="PRO_5016793903" description="Transporter" evidence="1">
    <location>
        <begin position="33"/>
        <end position="331"/>
    </location>
</feature>
<evidence type="ECO:0000313" key="3">
    <source>
        <dbReference type="Proteomes" id="UP000254266"/>
    </source>
</evidence>
<proteinExistence type="predicted"/>
<evidence type="ECO:0008006" key="4">
    <source>
        <dbReference type="Google" id="ProtNLM"/>
    </source>
</evidence>
<protein>
    <recommendedName>
        <fullName evidence="4">Transporter</fullName>
    </recommendedName>
</protein>
<evidence type="ECO:0000313" key="2">
    <source>
        <dbReference type="EMBL" id="RDH81141.1"/>
    </source>
</evidence>
<accession>A0A370D8B0</accession>
<dbReference type="Proteomes" id="UP000254266">
    <property type="component" value="Unassembled WGS sequence"/>
</dbReference>